<dbReference type="InterPro" id="IPR007557">
    <property type="entry name" value="PSP1_C"/>
</dbReference>
<dbReference type="InterPro" id="IPR047767">
    <property type="entry name" value="PSP1-like"/>
</dbReference>
<organism evidence="3 4">
    <name type="scientific">Lophium mytilinum</name>
    <dbReference type="NCBI Taxonomy" id="390894"/>
    <lineage>
        <taxon>Eukaryota</taxon>
        <taxon>Fungi</taxon>
        <taxon>Dikarya</taxon>
        <taxon>Ascomycota</taxon>
        <taxon>Pezizomycotina</taxon>
        <taxon>Dothideomycetes</taxon>
        <taxon>Pleosporomycetidae</taxon>
        <taxon>Mytilinidiales</taxon>
        <taxon>Mytilinidiaceae</taxon>
        <taxon>Lophium</taxon>
    </lineage>
</organism>
<dbReference type="Pfam" id="PF04468">
    <property type="entry name" value="PSP1"/>
    <property type="match status" value="1"/>
</dbReference>
<feature type="compositionally biased region" description="Polar residues" evidence="1">
    <location>
        <begin position="149"/>
        <end position="165"/>
    </location>
</feature>
<dbReference type="PANTHER" id="PTHR43830:SF3">
    <property type="entry name" value="PROTEIN PSP1"/>
    <property type="match status" value="1"/>
</dbReference>
<proteinExistence type="predicted"/>
<accession>A0A6A6QMR2</accession>
<dbReference type="OrthoDB" id="243127at2759"/>
<dbReference type="GO" id="GO:0005737">
    <property type="term" value="C:cytoplasm"/>
    <property type="evidence" value="ECO:0007669"/>
    <property type="project" value="TreeGrafter"/>
</dbReference>
<gene>
    <name evidence="3" type="ORF">BU16DRAFT_78349</name>
</gene>
<feature type="compositionally biased region" description="Polar residues" evidence="1">
    <location>
        <begin position="112"/>
        <end position="129"/>
    </location>
</feature>
<protein>
    <recommendedName>
        <fullName evidence="2">PSP1 C-terminal domain-containing protein</fullName>
    </recommendedName>
</protein>
<feature type="region of interest" description="Disordered" evidence="1">
    <location>
        <begin position="971"/>
        <end position="1011"/>
    </location>
</feature>
<evidence type="ECO:0000313" key="4">
    <source>
        <dbReference type="Proteomes" id="UP000799750"/>
    </source>
</evidence>
<evidence type="ECO:0000256" key="1">
    <source>
        <dbReference type="SAM" id="MobiDB-lite"/>
    </source>
</evidence>
<keyword evidence="4" id="KW-1185">Reference proteome</keyword>
<evidence type="ECO:0000259" key="2">
    <source>
        <dbReference type="PROSITE" id="PS51411"/>
    </source>
</evidence>
<feature type="region of interest" description="Disordered" evidence="1">
    <location>
        <begin position="1"/>
        <end position="278"/>
    </location>
</feature>
<name>A0A6A6QMR2_9PEZI</name>
<reference evidence="3" key="1">
    <citation type="journal article" date="2020" name="Stud. Mycol.">
        <title>101 Dothideomycetes genomes: a test case for predicting lifestyles and emergence of pathogens.</title>
        <authorList>
            <person name="Haridas S."/>
            <person name="Albert R."/>
            <person name="Binder M."/>
            <person name="Bloem J."/>
            <person name="Labutti K."/>
            <person name="Salamov A."/>
            <person name="Andreopoulos B."/>
            <person name="Baker S."/>
            <person name="Barry K."/>
            <person name="Bills G."/>
            <person name="Bluhm B."/>
            <person name="Cannon C."/>
            <person name="Castanera R."/>
            <person name="Culley D."/>
            <person name="Daum C."/>
            <person name="Ezra D."/>
            <person name="Gonzalez J."/>
            <person name="Henrissat B."/>
            <person name="Kuo A."/>
            <person name="Liang C."/>
            <person name="Lipzen A."/>
            <person name="Lutzoni F."/>
            <person name="Magnuson J."/>
            <person name="Mondo S."/>
            <person name="Nolan M."/>
            <person name="Ohm R."/>
            <person name="Pangilinan J."/>
            <person name="Park H.-J."/>
            <person name="Ramirez L."/>
            <person name="Alfaro M."/>
            <person name="Sun H."/>
            <person name="Tritt A."/>
            <person name="Yoshinaga Y."/>
            <person name="Zwiers L.-H."/>
            <person name="Turgeon B."/>
            <person name="Goodwin S."/>
            <person name="Spatafora J."/>
            <person name="Crous P."/>
            <person name="Grigoriev I."/>
        </authorList>
    </citation>
    <scope>NUCLEOTIDE SEQUENCE</scope>
    <source>
        <strain evidence="3">CBS 269.34</strain>
    </source>
</reference>
<feature type="domain" description="PSP1 C-terminal" evidence="2">
    <location>
        <begin position="592"/>
        <end position="678"/>
    </location>
</feature>
<sequence>MSHAYKKPTQSFPSIAGARSDKQQARRPTPDSEVLASSDEDASEHVLTRVKSNPLAARRQSSSWLNDIQPHRKVSLGGASQTGNSQPPTPVTEQGMNQPRAGPASFPWNAGVFTSTRDGLPSPTQQEQADPTIGFLLNQKPVRKAVRSLSYSVGQQDDESASPNPSAHFAGRGSRVNSTSVRHRPSKPSLLGEAPLDSTGLPQLLEDDDDVNSNSNESEGGLKLPASYWGKPDTTAEGSSNALLRQAAEQNARARHRASATGSPPAYNRRKTAGPTRGLSLTEFDSAIEEMEDQMEELAAYRRYSEHAVGLGAGLDRISTDTGIMDSPKKPHWTTSLNFGDPFDTHSRRHSFADVKSHQSSKMVNKLENTDEEEGDPMSPGSRFRHQSEYEQFITMSNAVDKDRKKAEKEAYTYASEYFDGTAPKVRKFNEMLISAMHPDPYEEDMPGPSNTSNPYAVPEVINRPTRRFYMVAFKCSRSDVYYLPENTGLELQQGDMVVTEGDRGIDLGTVTHADVTLTEAKRFKEIAAIEHFRWLMMFSRHAINNGSLYPGPDGMLAASHQPLATALGHVGAGANTLTAQYLAGVDMELKPRIIRRVAANHEVQVLREKEGSEAKAKRICQAKVAEHGLNMEILDAEYQLDYKKLTFYYYADAYINFNELVTDLFKVYKTRIWMSAVNPASFASAIGTTIPPPSAIGPGAIGSKSARSTAPRTLPQDFNAPLTSAPLPMGLGYTRPFQYNIDNDEFGSYRDKVSMMEDAKKIREGLMPFNPPGFDALNYRLPEATPNPQPGINHYAPSGSQYSAFEHQVPRNYPVPTGGYMFGADRPQMHWDPQAQQAQGFNAPIAQNQYRQQVATSRPSPTIGVSGLAQGGYPTSSHPSPVPSMGSFPPPGNYAGFSRPSPLAGLTVLSPPNATFNSSYGRTPTTANASYGRENMPTNPQYGRANVVGNSAYGYGHATSSAAYPTYTASSFGPEASGHNGQARSFYPNEDWTSRMGELDLSSEKRKPSK</sequence>
<evidence type="ECO:0000313" key="3">
    <source>
        <dbReference type="EMBL" id="KAF2493376.1"/>
    </source>
</evidence>
<dbReference type="Proteomes" id="UP000799750">
    <property type="component" value="Unassembled WGS sequence"/>
</dbReference>
<feature type="region of interest" description="Disordered" evidence="1">
    <location>
        <begin position="352"/>
        <end position="384"/>
    </location>
</feature>
<feature type="compositionally biased region" description="Polar residues" evidence="1">
    <location>
        <begin position="78"/>
        <end position="97"/>
    </location>
</feature>
<dbReference type="AlphaFoldDB" id="A0A6A6QMR2"/>
<dbReference type="PANTHER" id="PTHR43830">
    <property type="entry name" value="PROTEIN PSP1"/>
    <property type="match status" value="1"/>
</dbReference>
<feature type="region of interest" description="Disordered" evidence="1">
    <location>
        <begin position="699"/>
        <end position="720"/>
    </location>
</feature>
<feature type="compositionally biased region" description="Basic and acidic residues" evidence="1">
    <location>
        <begin position="19"/>
        <end position="30"/>
    </location>
</feature>
<dbReference type="PROSITE" id="PS51411">
    <property type="entry name" value="PSP1_C"/>
    <property type="match status" value="1"/>
</dbReference>
<dbReference type="EMBL" id="MU004192">
    <property type="protein sequence ID" value="KAF2493376.1"/>
    <property type="molecule type" value="Genomic_DNA"/>
</dbReference>